<accession>A0AAQ3KF74</accession>
<name>A0AAQ3KF74_9LILI</name>
<proteinExistence type="predicted"/>
<sequence>MSIINFLIYCNRRVVYHKLVNSSNEIHDTYYISKLMTEVIEEIGPQNVVQVITDNGANFKRAGEILRSRATRFAINFIALRSLQQKKVALRTMFTSEEWTSSRYAEKIDGKQTEKCILNTHFWDCIAEIIVVVEPLYKVLRRVDMEKTHQMSHLYHYIHQAQEEIKRVMISPAKYEHFIEIISRR</sequence>
<dbReference type="AlphaFoldDB" id="A0AAQ3KF74"/>
<dbReference type="Proteomes" id="UP001327560">
    <property type="component" value="Chromosome 5"/>
</dbReference>
<keyword evidence="3" id="KW-1185">Reference proteome</keyword>
<dbReference type="InterPro" id="IPR007021">
    <property type="entry name" value="DUF659"/>
</dbReference>
<dbReference type="PANTHER" id="PTHR32166">
    <property type="entry name" value="OSJNBA0013A04.12 PROTEIN"/>
    <property type="match status" value="1"/>
</dbReference>
<dbReference type="EMBL" id="CP136894">
    <property type="protein sequence ID" value="WOL07764.1"/>
    <property type="molecule type" value="Genomic_DNA"/>
</dbReference>
<dbReference type="PANTHER" id="PTHR32166:SF105">
    <property type="entry name" value="HAT DIMERIZATION DOMAIN-CONTAINING PROTEIN"/>
    <property type="match status" value="1"/>
</dbReference>
<protein>
    <recommendedName>
        <fullName evidence="1">DUF659 domain-containing protein</fullName>
    </recommendedName>
</protein>
<feature type="domain" description="DUF659" evidence="1">
    <location>
        <begin position="2"/>
        <end position="77"/>
    </location>
</feature>
<gene>
    <name evidence="2" type="ORF">Cni_G16512</name>
</gene>
<evidence type="ECO:0000259" key="1">
    <source>
        <dbReference type="Pfam" id="PF04937"/>
    </source>
</evidence>
<evidence type="ECO:0000313" key="2">
    <source>
        <dbReference type="EMBL" id="WOL07764.1"/>
    </source>
</evidence>
<dbReference type="SUPFAM" id="SSF53098">
    <property type="entry name" value="Ribonuclease H-like"/>
    <property type="match status" value="1"/>
</dbReference>
<evidence type="ECO:0000313" key="3">
    <source>
        <dbReference type="Proteomes" id="UP001327560"/>
    </source>
</evidence>
<dbReference type="InterPro" id="IPR012337">
    <property type="entry name" value="RNaseH-like_sf"/>
</dbReference>
<organism evidence="2 3">
    <name type="scientific">Canna indica</name>
    <name type="common">Indian-shot</name>
    <dbReference type="NCBI Taxonomy" id="4628"/>
    <lineage>
        <taxon>Eukaryota</taxon>
        <taxon>Viridiplantae</taxon>
        <taxon>Streptophyta</taxon>
        <taxon>Embryophyta</taxon>
        <taxon>Tracheophyta</taxon>
        <taxon>Spermatophyta</taxon>
        <taxon>Magnoliopsida</taxon>
        <taxon>Liliopsida</taxon>
        <taxon>Zingiberales</taxon>
        <taxon>Cannaceae</taxon>
        <taxon>Canna</taxon>
    </lineage>
</organism>
<dbReference type="Pfam" id="PF04937">
    <property type="entry name" value="DUF659"/>
    <property type="match status" value="1"/>
</dbReference>
<reference evidence="2 3" key="1">
    <citation type="submission" date="2023-10" db="EMBL/GenBank/DDBJ databases">
        <title>Chromosome-scale genome assembly provides insights into flower coloration mechanisms of Canna indica.</title>
        <authorList>
            <person name="Li C."/>
        </authorList>
    </citation>
    <scope>NUCLEOTIDE SEQUENCE [LARGE SCALE GENOMIC DNA]</scope>
    <source>
        <tissue evidence="2">Flower</tissue>
    </source>
</reference>